<dbReference type="PANTHER" id="PTHR43630:SF2">
    <property type="entry name" value="GLYCOSYLTRANSFERASE"/>
    <property type="match status" value="1"/>
</dbReference>
<organism evidence="2 3">
    <name type="scientific">Candidatus Taylorbacteria bacterium RIFCSPHIGHO2_01_FULL_46_22b</name>
    <dbReference type="NCBI Taxonomy" id="1802301"/>
    <lineage>
        <taxon>Bacteria</taxon>
        <taxon>Candidatus Tayloriibacteriota</taxon>
    </lineage>
</organism>
<evidence type="ECO:0000259" key="1">
    <source>
        <dbReference type="Pfam" id="PF00535"/>
    </source>
</evidence>
<accession>A0A1G2M5T2</accession>
<dbReference type="CDD" id="cd02511">
    <property type="entry name" value="Beta4Glucosyltransferase"/>
    <property type="match status" value="1"/>
</dbReference>
<proteinExistence type="predicted"/>
<dbReference type="Proteomes" id="UP000178873">
    <property type="component" value="Unassembled WGS sequence"/>
</dbReference>
<dbReference type="SUPFAM" id="SSF53448">
    <property type="entry name" value="Nucleotide-diphospho-sugar transferases"/>
    <property type="match status" value="1"/>
</dbReference>
<gene>
    <name evidence="2" type="ORF">A2664_00860</name>
</gene>
<dbReference type="PANTHER" id="PTHR43630">
    <property type="entry name" value="POLY-BETA-1,6-N-ACETYL-D-GLUCOSAMINE SYNTHASE"/>
    <property type="match status" value="1"/>
</dbReference>
<protein>
    <recommendedName>
        <fullName evidence="1">Glycosyltransferase 2-like domain-containing protein</fullName>
    </recommendedName>
</protein>
<dbReference type="EMBL" id="MHRF01000005">
    <property type="protein sequence ID" value="OHA18479.1"/>
    <property type="molecule type" value="Genomic_DNA"/>
</dbReference>
<evidence type="ECO:0000313" key="3">
    <source>
        <dbReference type="Proteomes" id="UP000178873"/>
    </source>
</evidence>
<dbReference type="STRING" id="1802301.A2664_00860"/>
<dbReference type="InterPro" id="IPR029044">
    <property type="entry name" value="Nucleotide-diphossugar_trans"/>
</dbReference>
<sequence>MPNKILCTVAVLTKNSAETLARALESAKEFAEIIVCDGGSTDRTLDIARAYGARIIPQDPVFKDAEGRIKDFAGVRNQTLHVSTQDWFFYLDSDEVLTRALVSEIREIAAGKPAAVWVDRKYEIDGEVIERAATYPTRQMRLFHKSAVTEFIKPIHERINPKTDVVIVTTKNFMLVPVSSDPRVWREKWKHYIELEVFRRGKISVWQWLGVCLENLKISILFAIRFLRYSLFSRGSKMPLSLEWERHVYHFNLCRALLTSTI</sequence>
<dbReference type="Gene3D" id="3.90.550.10">
    <property type="entry name" value="Spore Coat Polysaccharide Biosynthesis Protein SpsA, Chain A"/>
    <property type="match status" value="1"/>
</dbReference>
<name>A0A1G2M5T2_9BACT</name>
<dbReference type="AlphaFoldDB" id="A0A1G2M5T2"/>
<comment type="caution">
    <text evidence="2">The sequence shown here is derived from an EMBL/GenBank/DDBJ whole genome shotgun (WGS) entry which is preliminary data.</text>
</comment>
<dbReference type="Pfam" id="PF00535">
    <property type="entry name" value="Glycos_transf_2"/>
    <property type="match status" value="1"/>
</dbReference>
<reference evidence="2 3" key="1">
    <citation type="journal article" date="2016" name="Nat. Commun.">
        <title>Thousands of microbial genomes shed light on interconnected biogeochemical processes in an aquifer system.</title>
        <authorList>
            <person name="Anantharaman K."/>
            <person name="Brown C.T."/>
            <person name="Hug L.A."/>
            <person name="Sharon I."/>
            <person name="Castelle C.J."/>
            <person name="Probst A.J."/>
            <person name="Thomas B.C."/>
            <person name="Singh A."/>
            <person name="Wilkins M.J."/>
            <person name="Karaoz U."/>
            <person name="Brodie E.L."/>
            <person name="Williams K.H."/>
            <person name="Hubbard S.S."/>
            <person name="Banfield J.F."/>
        </authorList>
    </citation>
    <scope>NUCLEOTIDE SEQUENCE [LARGE SCALE GENOMIC DNA]</scope>
</reference>
<feature type="domain" description="Glycosyltransferase 2-like" evidence="1">
    <location>
        <begin position="8"/>
        <end position="133"/>
    </location>
</feature>
<dbReference type="InterPro" id="IPR001173">
    <property type="entry name" value="Glyco_trans_2-like"/>
</dbReference>
<evidence type="ECO:0000313" key="2">
    <source>
        <dbReference type="EMBL" id="OHA18479.1"/>
    </source>
</evidence>